<proteinExistence type="predicted"/>
<evidence type="ECO:0000313" key="3">
    <source>
        <dbReference type="Proteomes" id="UP001626549"/>
    </source>
</evidence>
<sequence length="244" mass="26903">MRQSAKTVVGRRTYSFFAGVALRNVLLLTLNIALLGASWSYSQEAENAVDPETDVDRLRGLLMRHQGADSDPIEEPTVLTETIELDRTASESQMAAALAAPYSADKLLLRIDEWPQLLAEIERRSNDATIGERRSNSPLIGTIQTRQRGTLVGSSTYSLKHIGKHQFVGQTDLGQGRNIVSVSDFQWEIELPAMDKKTRYLLVLVAPPRQDWILHAIPASVIGSLGADTPSWLKEPSTEARPAS</sequence>
<accession>A0ABZ0IBU5</accession>
<protein>
    <submittedName>
        <fullName evidence="2">Uncharacterized protein</fullName>
    </submittedName>
</protein>
<dbReference type="Proteomes" id="UP001626549">
    <property type="component" value="Chromosome"/>
</dbReference>
<evidence type="ECO:0000313" key="2">
    <source>
        <dbReference type="EMBL" id="WOJ95506.1"/>
    </source>
</evidence>
<organism evidence="2 3">
    <name type="scientific">Congregibacter brevis</name>
    <dbReference type="NCBI Taxonomy" id="3081201"/>
    <lineage>
        <taxon>Bacteria</taxon>
        <taxon>Pseudomonadati</taxon>
        <taxon>Pseudomonadota</taxon>
        <taxon>Gammaproteobacteria</taxon>
        <taxon>Cellvibrionales</taxon>
        <taxon>Halieaceae</taxon>
        <taxon>Congregibacter</taxon>
    </lineage>
</organism>
<dbReference type="EMBL" id="CP136865">
    <property type="protein sequence ID" value="WOJ95506.1"/>
    <property type="molecule type" value="Genomic_DNA"/>
</dbReference>
<keyword evidence="1" id="KW-0472">Membrane</keyword>
<keyword evidence="3" id="KW-1185">Reference proteome</keyword>
<keyword evidence="1" id="KW-0812">Transmembrane</keyword>
<dbReference type="RefSeq" id="WP_407326204.1">
    <property type="nucleotide sequence ID" value="NZ_CP136865.1"/>
</dbReference>
<gene>
    <name evidence="2" type="ORF">R0137_09580</name>
</gene>
<feature type="transmembrane region" description="Helical" evidence="1">
    <location>
        <begin position="21"/>
        <end position="41"/>
    </location>
</feature>
<keyword evidence="1" id="KW-1133">Transmembrane helix</keyword>
<evidence type="ECO:0000256" key="1">
    <source>
        <dbReference type="SAM" id="Phobius"/>
    </source>
</evidence>
<reference evidence="2 3" key="1">
    <citation type="submission" date="2023-10" db="EMBL/GenBank/DDBJ databases">
        <title>Two novel species belonging to the OM43/NOR5 clade.</title>
        <authorList>
            <person name="Park M."/>
        </authorList>
    </citation>
    <scope>NUCLEOTIDE SEQUENCE [LARGE SCALE GENOMIC DNA]</scope>
    <source>
        <strain evidence="2 3">IMCC45268</strain>
    </source>
</reference>
<name>A0ABZ0IBU5_9GAMM</name>